<comment type="caution">
    <text evidence="1">The sequence shown here is derived from an EMBL/GenBank/DDBJ whole genome shotgun (WGS) entry which is preliminary data.</text>
</comment>
<sequence length="91" mass="10547">MVEGWELNKFPTQEKRPLGSPTKLCGFVPSTWVLSYEDLLLALRSAGRAYKHVNKAQIQNWIYAYIYASVIYNQHACYAVLRDLHSREKTV</sequence>
<name>A0A5M9JWS1_MONFR</name>
<dbReference type="AlphaFoldDB" id="A0A5M9JWS1"/>
<dbReference type="EMBL" id="VICG01000004">
    <property type="protein sequence ID" value="KAA8573097.1"/>
    <property type="molecule type" value="Genomic_DNA"/>
</dbReference>
<accession>A0A5M9JWS1</accession>
<proteinExistence type="predicted"/>
<reference evidence="1 2" key="1">
    <citation type="submission" date="2019-06" db="EMBL/GenBank/DDBJ databases">
        <title>Genome Sequence of the Brown Rot Fungal Pathogen Monilinia fructicola.</title>
        <authorList>
            <person name="De Miccolis Angelini R.M."/>
            <person name="Landi L."/>
            <person name="Abate D."/>
            <person name="Pollastro S."/>
            <person name="Romanazzi G."/>
            <person name="Faretra F."/>
        </authorList>
    </citation>
    <scope>NUCLEOTIDE SEQUENCE [LARGE SCALE GENOMIC DNA]</scope>
    <source>
        <strain evidence="1 2">Mfrc123</strain>
    </source>
</reference>
<organism evidence="1 2">
    <name type="scientific">Monilinia fructicola</name>
    <name type="common">Brown rot fungus</name>
    <name type="synonym">Ciboria fructicola</name>
    <dbReference type="NCBI Taxonomy" id="38448"/>
    <lineage>
        <taxon>Eukaryota</taxon>
        <taxon>Fungi</taxon>
        <taxon>Dikarya</taxon>
        <taxon>Ascomycota</taxon>
        <taxon>Pezizomycotina</taxon>
        <taxon>Leotiomycetes</taxon>
        <taxon>Helotiales</taxon>
        <taxon>Sclerotiniaceae</taxon>
        <taxon>Monilinia</taxon>
    </lineage>
</organism>
<gene>
    <name evidence="1" type="ORF">EYC84_003624</name>
</gene>
<dbReference type="Proteomes" id="UP000322873">
    <property type="component" value="Unassembled WGS sequence"/>
</dbReference>
<keyword evidence="2" id="KW-1185">Reference proteome</keyword>
<evidence type="ECO:0000313" key="1">
    <source>
        <dbReference type="EMBL" id="KAA8573097.1"/>
    </source>
</evidence>
<protein>
    <submittedName>
        <fullName evidence="1">Uncharacterized protein</fullName>
    </submittedName>
</protein>
<evidence type="ECO:0000313" key="2">
    <source>
        <dbReference type="Proteomes" id="UP000322873"/>
    </source>
</evidence>